<comment type="caution">
    <text evidence="1">The sequence shown here is derived from an EMBL/GenBank/DDBJ whole genome shotgun (WGS) entry which is preliminary data.</text>
</comment>
<accession>A0A840C8B1</accession>
<dbReference type="RefSeq" id="WP_054540241.1">
    <property type="nucleotide sequence ID" value="NZ_JACIEQ010000001.1"/>
</dbReference>
<proteinExistence type="predicted"/>
<sequence length="116" mass="13537">MTAEKHIFIVYTNAVDGQDDAFNDWYDNQHLNDVLKIPGVVAAQRFALSDKQRLDPPFPWKYAAIYEVETDDLDPVIDALKTWIGTEKMPRTDAMNPHREAYFFHPITDRRQTPQE</sequence>
<dbReference type="AlphaFoldDB" id="A0A840C8B1"/>
<gene>
    <name evidence="1" type="ORF">GGR17_001456</name>
</gene>
<protein>
    <recommendedName>
        <fullName evidence="3">EthD domain-containing protein</fullName>
    </recommendedName>
</protein>
<evidence type="ECO:0000313" key="1">
    <source>
        <dbReference type="EMBL" id="MBB4021665.1"/>
    </source>
</evidence>
<dbReference type="Gene3D" id="3.30.70.100">
    <property type="match status" value="1"/>
</dbReference>
<dbReference type="EMBL" id="JACIEQ010000001">
    <property type="protein sequence ID" value="MBB4021665.1"/>
    <property type="molecule type" value="Genomic_DNA"/>
</dbReference>
<organism evidence="1 2">
    <name type="scientific">Actibacterium naphthalenivorans</name>
    <dbReference type="NCBI Taxonomy" id="1614693"/>
    <lineage>
        <taxon>Bacteria</taxon>
        <taxon>Pseudomonadati</taxon>
        <taxon>Pseudomonadota</taxon>
        <taxon>Alphaproteobacteria</taxon>
        <taxon>Rhodobacterales</taxon>
        <taxon>Roseobacteraceae</taxon>
        <taxon>Actibacterium</taxon>
    </lineage>
</organism>
<dbReference type="Proteomes" id="UP000585681">
    <property type="component" value="Unassembled WGS sequence"/>
</dbReference>
<keyword evidence="2" id="KW-1185">Reference proteome</keyword>
<evidence type="ECO:0000313" key="2">
    <source>
        <dbReference type="Proteomes" id="UP000585681"/>
    </source>
</evidence>
<name>A0A840C8B1_9RHOB</name>
<evidence type="ECO:0008006" key="3">
    <source>
        <dbReference type="Google" id="ProtNLM"/>
    </source>
</evidence>
<dbReference type="InterPro" id="IPR011008">
    <property type="entry name" value="Dimeric_a/b-barrel"/>
</dbReference>
<dbReference type="SUPFAM" id="SSF54909">
    <property type="entry name" value="Dimeric alpha+beta barrel"/>
    <property type="match status" value="1"/>
</dbReference>
<reference evidence="1" key="1">
    <citation type="submission" date="2020-08" db="EMBL/GenBank/DDBJ databases">
        <title>Genomic Encyclopedia of Type Strains, Phase IV (KMG-IV): sequencing the most valuable type-strain genomes for metagenomic binning, comparative biology and taxonomic classification.</title>
        <authorList>
            <person name="Goeker M."/>
        </authorList>
    </citation>
    <scope>NUCLEOTIDE SEQUENCE [LARGE SCALE GENOMIC DNA]</scope>
    <source>
        <strain evidence="1">DSM 105040</strain>
    </source>
</reference>